<dbReference type="EMBL" id="JACWLN010000004">
    <property type="protein sequence ID" value="MBD1261047.1"/>
    <property type="molecule type" value="Genomic_DNA"/>
</dbReference>
<dbReference type="AlphaFoldDB" id="A0A316E2D7"/>
<proteinExistence type="inferred from homology"/>
<comment type="caution">
    <text evidence="4">The sequence shown here is derived from an EMBL/GenBank/DDBJ whole genome shotgun (WGS) entry which is preliminary data.</text>
</comment>
<dbReference type="CDD" id="cd00293">
    <property type="entry name" value="USP-like"/>
    <property type="match status" value="2"/>
</dbReference>
<organism evidence="4 5">
    <name type="scientific">Maribacter polysiphoniae</name>
    <dbReference type="NCBI Taxonomy" id="429344"/>
    <lineage>
        <taxon>Bacteria</taxon>
        <taxon>Pseudomonadati</taxon>
        <taxon>Bacteroidota</taxon>
        <taxon>Flavobacteriia</taxon>
        <taxon>Flavobacteriales</taxon>
        <taxon>Flavobacteriaceae</taxon>
        <taxon>Maribacter</taxon>
    </lineage>
</organism>
<sequence>MKRIILPTDFSENAHNAINYAIDLFKDVTCTFYLLHTYTPAIYQAEYVLHSPGQIGLGDIYQENALTQLNALKKQLISEFNNKKHTFIVHSAFNILVDEIVETSQKEGADLVIMGTQGATGAKEIFIGTNTVHVIKRGCCPILAIPPDFKFEQPKEILFPTDFEIDYQKGQLQEVIQLAELHHSNIQVMHVSSGYDLTSSQLQNKAKLDGLLGEIPHLFHEEPNQGIMTAINAFQEKKQINMLVMIQNRHTFLERLFIEPVIKKLGFHQTIPFLVIPPHQNN</sequence>
<dbReference type="OrthoDB" id="9788959at2"/>
<reference evidence="3 6" key="2">
    <citation type="submission" date="2020-07" db="EMBL/GenBank/DDBJ databases">
        <title>The draft genome sequence of Maribacter polysiphoniae KCTC 22021.</title>
        <authorList>
            <person name="Mu L."/>
        </authorList>
    </citation>
    <scope>NUCLEOTIDE SEQUENCE [LARGE SCALE GENOMIC DNA]</scope>
    <source>
        <strain evidence="3 6">KCTC 22021</strain>
    </source>
</reference>
<dbReference type="SUPFAM" id="SSF52402">
    <property type="entry name" value="Adenine nucleotide alpha hydrolases-like"/>
    <property type="match status" value="2"/>
</dbReference>
<dbReference type="InterPro" id="IPR006015">
    <property type="entry name" value="Universal_stress_UspA"/>
</dbReference>
<dbReference type="InterPro" id="IPR014729">
    <property type="entry name" value="Rossmann-like_a/b/a_fold"/>
</dbReference>
<evidence type="ECO:0000313" key="5">
    <source>
        <dbReference type="Proteomes" id="UP000245667"/>
    </source>
</evidence>
<gene>
    <name evidence="3" type="ORF">HZY62_10645</name>
    <name evidence="4" type="ORF">LX92_02279</name>
</gene>
<reference evidence="4 5" key="1">
    <citation type="submission" date="2018-05" db="EMBL/GenBank/DDBJ databases">
        <title>Genomic Encyclopedia of Archaeal and Bacterial Type Strains, Phase II (KMG-II): from individual species to whole genera.</title>
        <authorList>
            <person name="Goeker M."/>
        </authorList>
    </citation>
    <scope>NUCLEOTIDE SEQUENCE [LARGE SCALE GENOMIC DNA]</scope>
    <source>
        <strain evidence="4 5">DSM 23514</strain>
    </source>
</reference>
<dbReference type="PRINTS" id="PR01438">
    <property type="entry name" value="UNVRSLSTRESS"/>
</dbReference>
<name>A0A316E2D7_9FLAO</name>
<accession>A0A316E2D7</accession>
<protein>
    <submittedName>
        <fullName evidence="4">Nucleotide-binding universal stress UspA family protein</fullName>
    </submittedName>
    <submittedName>
        <fullName evidence="3">Universal stress protein</fullName>
    </submittedName>
</protein>
<dbReference type="PANTHER" id="PTHR46268">
    <property type="entry name" value="STRESS RESPONSE PROTEIN NHAX"/>
    <property type="match status" value="1"/>
</dbReference>
<evidence type="ECO:0000313" key="4">
    <source>
        <dbReference type="EMBL" id="PWK23712.1"/>
    </source>
</evidence>
<evidence type="ECO:0000259" key="2">
    <source>
        <dbReference type="Pfam" id="PF00582"/>
    </source>
</evidence>
<dbReference type="Gene3D" id="3.40.50.620">
    <property type="entry name" value="HUPs"/>
    <property type="match status" value="2"/>
</dbReference>
<feature type="domain" description="UspA" evidence="2">
    <location>
        <begin position="1"/>
        <end position="146"/>
    </location>
</feature>
<evidence type="ECO:0000256" key="1">
    <source>
        <dbReference type="ARBA" id="ARBA00008791"/>
    </source>
</evidence>
<evidence type="ECO:0000313" key="6">
    <source>
        <dbReference type="Proteomes" id="UP000651837"/>
    </source>
</evidence>
<dbReference type="Proteomes" id="UP000651837">
    <property type="component" value="Unassembled WGS sequence"/>
</dbReference>
<dbReference type="EMBL" id="QGGQ01000004">
    <property type="protein sequence ID" value="PWK23712.1"/>
    <property type="molecule type" value="Genomic_DNA"/>
</dbReference>
<comment type="similarity">
    <text evidence="1">Belongs to the universal stress protein A family.</text>
</comment>
<dbReference type="Pfam" id="PF00582">
    <property type="entry name" value="Usp"/>
    <property type="match status" value="1"/>
</dbReference>
<evidence type="ECO:0000313" key="3">
    <source>
        <dbReference type="EMBL" id="MBD1261047.1"/>
    </source>
</evidence>
<keyword evidence="6" id="KW-1185">Reference proteome</keyword>
<dbReference type="Proteomes" id="UP000245667">
    <property type="component" value="Unassembled WGS sequence"/>
</dbReference>
<dbReference type="PANTHER" id="PTHR46268:SF6">
    <property type="entry name" value="UNIVERSAL STRESS PROTEIN UP12"/>
    <property type="match status" value="1"/>
</dbReference>
<dbReference type="RefSeq" id="WP_109650584.1">
    <property type="nucleotide sequence ID" value="NZ_CAJQNU010000048.1"/>
</dbReference>
<dbReference type="InterPro" id="IPR006016">
    <property type="entry name" value="UspA"/>
</dbReference>